<proteinExistence type="predicted"/>
<name>A0ACB9LI25_9MYRT</name>
<protein>
    <submittedName>
        <fullName evidence="1">Uncharacterized protein</fullName>
    </submittedName>
</protein>
<evidence type="ECO:0000313" key="1">
    <source>
        <dbReference type="EMBL" id="KAI4310995.1"/>
    </source>
</evidence>
<keyword evidence="2" id="KW-1185">Reference proteome</keyword>
<dbReference type="Proteomes" id="UP001057402">
    <property type="component" value="Chromosome 11"/>
</dbReference>
<evidence type="ECO:0000313" key="2">
    <source>
        <dbReference type="Proteomes" id="UP001057402"/>
    </source>
</evidence>
<reference evidence="2" key="1">
    <citation type="journal article" date="2023" name="Front. Plant Sci.">
        <title>Chromosomal-level genome assembly of Melastoma candidum provides insights into trichome evolution.</title>
        <authorList>
            <person name="Zhong Y."/>
            <person name="Wu W."/>
            <person name="Sun C."/>
            <person name="Zou P."/>
            <person name="Liu Y."/>
            <person name="Dai S."/>
            <person name="Zhou R."/>
        </authorList>
    </citation>
    <scope>NUCLEOTIDE SEQUENCE [LARGE SCALE GENOMIC DNA]</scope>
</reference>
<sequence>MRQLLSGFWTILQAADKVQGDNKKKLRTRDRAVRAFPAPEANAEVQANIDRRRMIYKVNPKSTSEKFPPPHQDGGVGIPVGVLQRLGPSTVMHDNSRTSTSFTCSNNSSEIWSGPLADNSADVLKRKKKKAVWGSGNGDRALGSSVFSVGTYKGKLGDHSHVKEIRSFA</sequence>
<dbReference type="EMBL" id="CM042890">
    <property type="protein sequence ID" value="KAI4310995.1"/>
    <property type="molecule type" value="Genomic_DNA"/>
</dbReference>
<gene>
    <name evidence="1" type="ORF">MLD38_035933</name>
</gene>
<organism evidence="1 2">
    <name type="scientific">Melastoma candidum</name>
    <dbReference type="NCBI Taxonomy" id="119954"/>
    <lineage>
        <taxon>Eukaryota</taxon>
        <taxon>Viridiplantae</taxon>
        <taxon>Streptophyta</taxon>
        <taxon>Embryophyta</taxon>
        <taxon>Tracheophyta</taxon>
        <taxon>Spermatophyta</taxon>
        <taxon>Magnoliopsida</taxon>
        <taxon>eudicotyledons</taxon>
        <taxon>Gunneridae</taxon>
        <taxon>Pentapetalae</taxon>
        <taxon>rosids</taxon>
        <taxon>malvids</taxon>
        <taxon>Myrtales</taxon>
        <taxon>Melastomataceae</taxon>
        <taxon>Melastomatoideae</taxon>
        <taxon>Melastomateae</taxon>
        <taxon>Melastoma</taxon>
    </lineage>
</organism>
<comment type="caution">
    <text evidence="1">The sequence shown here is derived from an EMBL/GenBank/DDBJ whole genome shotgun (WGS) entry which is preliminary data.</text>
</comment>
<accession>A0ACB9LI25</accession>